<dbReference type="AlphaFoldDB" id="A0A1T4XE76"/>
<dbReference type="EMBL" id="FUYB01000016">
    <property type="protein sequence ID" value="SKA87769.1"/>
    <property type="molecule type" value="Genomic_DNA"/>
</dbReference>
<dbReference type="RefSeq" id="WP_078923326.1">
    <property type="nucleotide sequence ID" value="NZ_FUYB01000016.1"/>
</dbReference>
<organism evidence="2 3">
    <name type="scientific">Thiothrix eikelboomii</name>
    <dbReference type="NCBI Taxonomy" id="92487"/>
    <lineage>
        <taxon>Bacteria</taxon>
        <taxon>Pseudomonadati</taxon>
        <taxon>Pseudomonadota</taxon>
        <taxon>Gammaproteobacteria</taxon>
        <taxon>Thiotrichales</taxon>
        <taxon>Thiotrichaceae</taxon>
        <taxon>Thiothrix</taxon>
    </lineage>
</organism>
<reference evidence="3" key="1">
    <citation type="submission" date="2017-02" db="EMBL/GenBank/DDBJ databases">
        <authorList>
            <person name="Varghese N."/>
            <person name="Submissions S."/>
        </authorList>
    </citation>
    <scope>NUCLEOTIDE SEQUENCE [LARGE SCALE GENOMIC DNA]</scope>
    <source>
        <strain evidence="3">ATCC 49788</strain>
    </source>
</reference>
<proteinExistence type="predicted"/>
<feature type="domain" description="Aminoglycoside phosphotransferase" evidence="1">
    <location>
        <begin position="108"/>
        <end position="222"/>
    </location>
</feature>
<name>A0A1T4XE76_9GAMM</name>
<dbReference type="OrthoDB" id="179763at2"/>
<protein>
    <submittedName>
        <fullName evidence="2">Thiamine kinase</fullName>
    </submittedName>
</protein>
<evidence type="ECO:0000313" key="2">
    <source>
        <dbReference type="EMBL" id="SKA87769.1"/>
    </source>
</evidence>
<dbReference type="Gene3D" id="3.90.1200.10">
    <property type="match status" value="1"/>
</dbReference>
<keyword evidence="2" id="KW-0808">Transferase</keyword>
<dbReference type="STRING" id="92487.SAMN02745130_02870"/>
<keyword evidence="2" id="KW-0418">Kinase</keyword>
<dbReference type="InterPro" id="IPR002575">
    <property type="entry name" value="Aminoglycoside_PTrfase"/>
</dbReference>
<dbReference type="Pfam" id="PF01636">
    <property type="entry name" value="APH"/>
    <property type="match status" value="1"/>
</dbReference>
<dbReference type="GO" id="GO:0016301">
    <property type="term" value="F:kinase activity"/>
    <property type="evidence" value="ECO:0007669"/>
    <property type="project" value="UniProtKB-KW"/>
</dbReference>
<dbReference type="Proteomes" id="UP000190460">
    <property type="component" value="Unassembled WGS sequence"/>
</dbReference>
<gene>
    <name evidence="2" type="ORF">SAMN02745130_02870</name>
</gene>
<evidence type="ECO:0000313" key="3">
    <source>
        <dbReference type="Proteomes" id="UP000190460"/>
    </source>
</evidence>
<accession>A0A1T4XE76</accession>
<evidence type="ECO:0000259" key="1">
    <source>
        <dbReference type="Pfam" id="PF01636"/>
    </source>
</evidence>
<sequence>MHVEQQVQTWLNQQGLGSCILTPLTGYTNHVFRVEAAQDPKCSVIRIANHELAAGLCPLAQYPKHVISLHQDAVELDLAPELLGFDDQMGLMWLADVGERRTIQRHDFAEIRTLLARLHSSDLAWRSPEQTELDGANLLMLQRLATSADPKLSQIAQQLLKLAIHRGYANYPIKPVHSDLNPGNWLHDGQRWWLIDWDYARLMVAEWDYASLIVEQAWDQTHAQAFAPTMLLCDLAWFCACFALLSWDWHVQRGTQELAAKQAITTYWLQRCESGR</sequence>
<dbReference type="InterPro" id="IPR011009">
    <property type="entry name" value="Kinase-like_dom_sf"/>
</dbReference>
<keyword evidence="3" id="KW-1185">Reference proteome</keyword>
<dbReference type="SUPFAM" id="SSF56112">
    <property type="entry name" value="Protein kinase-like (PK-like)"/>
    <property type="match status" value="1"/>
</dbReference>